<feature type="domain" description="EF-hand" evidence="1">
    <location>
        <begin position="42"/>
        <end position="67"/>
    </location>
</feature>
<gene>
    <name evidence="2" type="ORF">SmaCSM2_05140</name>
</gene>
<reference evidence="2 3" key="1">
    <citation type="submission" date="2017-12" db="EMBL/GenBank/DDBJ databases">
        <title>Complete Genome Sequence of Stenotrophomonas maltophilia CSM2.</title>
        <authorList>
            <person name="Castro-Jaimes S."/>
            <person name="Lopez-Leal G."/>
            <person name="Barberena Jonas C."/>
            <person name="Bustos P."/>
            <person name="Perez-Oseguera A."/>
            <person name="Cevallos M.A."/>
        </authorList>
    </citation>
    <scope>NUCLEOTIDE SEQUENCE [LARGE SCALE GENOMIC DNA]</scope>
    <source>
        <strain evidence="2 3">CSM2</strain>
    </source>
</reference>
<evidence type="ECO:0000313" key="3">
    <source>
        <dbReference type="Proteomes" id="UP000234414"/>
    </source>
</evidence>
<evidence type="ECO:0000313" key="2">
    <source>
        <dbReference type="EMBL" id="AUI06589.1"/>
    </source>
</evidence>
<evidence type="ECO:0000259" key="1">
    <source>
        <dbReference type="PROSITE" id="PS50222"/>
    </source>
</evidence>
<protein>
    <recommendedName>
        <fullName evidence="1">EF-hand domain-containing protein</fullName>
    </recommendedName>
</protein>
<sequence length="109" mass="12464">MILRGKFSPRRKALLALVLIVLAWLGYAWYANIAITQGIEQKDMDWNGDGTVSRDEIIESFYAVAVNDSQDGNRHCRTFVWRSTGEQIRVDCRTEFKAAEEQKPAEAKK</sequence>
<organism evidence="2 3">
    <name type="scientific">Stenotrophomonas maltophilia</name>
    <name type="common">Pseudomonas maltophilia</name>
    <name type="synonym">Xanthomonas maltophilia</name>
    <dbReference type="NCBI Taxonomy" id="40324"/>
    <lineage>
        <taxon>Bacteria</taxon>
        <taxon>Pseudomonadati</taxon>
        <taxon>Pseudomonadota</taxon>
        <taxon>Gammaproteobacteria</taxon>
        <taxon>Lysobacterales</taxon>
        <taxon>Lysobacteraceae</taxon>
        <taxon>Stenotrophomonas</taxon>
        <taxon>Stenotrophomonas maltophilia group</taxon>
    </lineage>
</organism>
<name>A0AAD0BTI7_STEMA</name>
<dbReference type="InterPro" id="IPR002048">
    <property type="entry name" value="EF_hand_dom"/>
</dbReference>
<dbReference type="Proteomes" id="UP000234414">
    <property type="component" value="Chromosome"/>
</dbReference>
<dbReference type="RefSeq" id="WP_014036248.1">
    <property type="nucleotide sequence ID" value="NZ_CP025298.1"/>
</dbReference>
<proteinExistence type="predicted"/>
<dbReference type="AlphaFoldDB" id="A0AAD0BTI7"/>
<dbReference type="GO" id="GO:0005509">
    <property type="term" value="F:calcium ion binding"/>
    <property type="evidence" value="ECO:0007669"/>
    <property type="project" value="InterPro"/>
</dbReference>
<accession>A0AAD0BTI7</accession>
<dbReference type="EMBL" id="CP025298">
    <property type="protein sequence ID" value="AUI06589.1"/>
    <property type="molecule type" value="Genomic_DNA"/>
</dbReference>
<dbReference type="PROSITE" id="PS50222">
    <property type="entry name" value="EF_HAND_2"/>
    <property type="match status" value="1"/>
</dbReference>